<evidence type="ECO:0000313" key="5">
    <source>
        <dbReference type="Proteomes" id="UP000273022"/>
    </source>
</evidence>
<dbReference type="EMBL" id="QYYH01000051">
    <property type="protein sequence ID" value="RJY16322.1"/>
    <property type="molecule type" value="Genomic_DNA"/>
</dbReference>
<dbReference type="PROSITE" id="PS51371">
    <property type="entry name" value="CBS"/>
    <property type="match status" value="2"/>
</dbReference>
<evidence type="ECO:0000313" key="4">
    <source>
        <dbReference type="EMBL" id="RJY16322.1"/>
    </source>
</evidence>
<dbReference type="OrthoDB" id="9794094at2"/>
<dbReference type="Pfam" id="PF00571">
    <property type="entry name" value="CBS"/>
    <property type="match status" value="2"/>
</dbReference>
<sequence length="139" mass="15651">MRKNNPISKIMSSELHYVQEGQPLSEVRHIMCNSNIHHVPVVQGKTLVGLISFTDMMKLNLVADQSNEYTADAIIDQQFSISDVMSRDLVTINDKDNIRTAARLLSDGNFHSLPVVSDEKNIIGMVTSTDLIRYLSELY</sequence>
<dbReference type="InterPro" id="IPR000644">
    <property type="entry name" value="CBS_dom"/>
</dbReference>
<dbReference type="RefSeq" id="WP_121853463.1">
    <property type="nucleotide sequence ID" value="NZ_CP037952.1"/>
</dbReference>
<accession>A0A3A6TKI3</accession>
<dbReference type="SUPFAM" id="SSF54631">
    <property type="entry name" value="CBS-domain pair"/>
    <property type="match status" value="1"/>
</dbReference>
<keyword evidence="1 2" id="KW-0129">CBS domain</keyword>
<dbReference type="PANTHER" id="PTHR43080">
    <property type="entry name" value="CBS DOMAIN-CONTAINING PROTEIN CBSX3, MITOCHONDRIAL"/>
    <property type="match status" value="1"/>
</dbReference>
<dbReference type="Gene3D" id="3.10.580.10">
    <property type="entry name" value="CBS-domain"/>
    <property type="match status" value="2"/>
</dbReference>
<organism evidence="4 5">
    <name type="scientific">Parashewanella spongiae</name>
    <dbReference type="NCBI Taxonomy" id="342950"/>
    <lineage>
        <taxon>Bacteria</taxon>
        <taxon>Pseudomonadati</taxon>
        <taxon>Pseudomonadota</taxon>
        <taxon>Gammaproteobacteria</taxon>
        <taxon>Alteromonadales</taxon>
        <taxon>Shewanellaceae</taxon>
        <taxon>Parashewanella</taxon>
    </lineage>
</organism>
<proteinExistence type="predicted"/>
<evidence type="ECO:0000256" key="2">
    <source>
        <dbReference type="PROSITE-ProRule" id="PRU00703"/>
    </source>
</evidence>
<dbReference type="PANTHER" id="PTHR43080:SF2">
    <property type="entry name" value="CBS DOMAIN-CONTAINING PROTEIN"/>
    <property type="match status" value="1"/>
</dbReference>
<feature type="domain" description="CBS" evidence="3">
    <location>
        <begin position="85"/>
        <end position="139"/>
    </location>
</feature>
<feature type="domain" description="CBS" evidence="3">
    <location>
        <begin position="11"/>
        <end position="68"/>
    </location>
</feature>
<dbReference type="InterPro" id="IPR046342">
    <property type="entry name" value="CBS_dom_sf"/>
</dbReference>
<protein>
    <submittedName>
        <fullName evidence="4">CBS domain-containing protein</fullName>
    </submittedName>
</protein>
<comment type="caution">
    <text evidence="4">The sequence shown here is derived from an EMBL/GenBank/DDBJ whole genome shotgun (WGS) entry which is preliminary data.</text>
</comment>
<gene>
    <name evidence="4" type="ORF">D5R81_09810</name>
</gene>
<evidence type="ECO:0000256" key="1">
    <source>
        <dbReference type="ARBA" id="ARBA00023122"/>
    </source>
</evidence>
<keyword evidence="5" id="KW-1185">Reference proteome</keyword>
<evidence type="ECO:0000259" key="3">
    <source>
        <dbReference type="PROSITE" id="PS51371"/>
    </source>
</evidence>
<name>A0A3A6TKI3_9GAMM</name>
<dbReference type="AlphaFoldDB" id="A0A3A6TKI3"/>
<reference evidence="4 5" key="1">
    <citation type="submission" date="2018-09" db="EMBL/GenBank/DDBJ databases">
        <title>Phylogeny of the Shewanellaceae, and recommendation for two new genera, Pseudoshewanella and Parashewanella.</title>
        <authorList>
            <person name="Wang G."/>
        </authorList>
    </citation>
    <scope>NUCLEOTIDE SEQUENCE [LARGE SCALE GENOMIC DNA]</scope>
    <source>
        <strain evidence="4 5">KCTC 22492</strain>
    </source>
</reference>
<dbReference type="SMART" id="SM00116">
    <property type="entry name" value="CBS"/>
    <property type="match status" value="2"/>
</dbReference>
<dbReference type="InterPro" id="IPR051257">
    <property type="entry name" value="Diverse_CBS-Domain"/>
</dbReference>
<dbReference type="Proteomes" id="UP000273022">
    <property type="component" value="Unassembled WGS sequence"/>
</dbReference>